<keyword evidence="3" id="KW-1185">Reference proteome</keyword>
<keyword evidence="1 2" id="KW-0121">Carboxypeptidase</keyword>
<proteinExistence type="inferred from homology"/>
<comment type="function">
    <text evidence="1">Broad specificity carboxypetidase that releases amino acids sequentially from the C-terminus, including neutral, aromatic, polar and basic residues.</text>
</comment>
<dbReference type="Pfam" id="PF02074">
    <property type="entry name" value="Peptidase_M32"/>
    <property type="match status" value="1"/>
</dbReference>
<reference evidence="2 3" key="1">
    <citation type="submission" date="2021-01" db="EMBL/GenBank/DDBJ databases">
        <title>Genomic Encyclopedia of Type Strains, Phase IV (KMG-IV): sequencing the most valuable type-strain genomes for metagenomic binning, comparative biology and taxonomic classification.</title>
        <authorList>
            <person name="Goeker M."/>
        </authorList>
    </citation>
    <scope>NUCLEOTIDE SEQUENCE [LARGE SCALE GENOMIC DNA]</scope>
    <source>
        <strain evidence="2 3">DSM 25879</strain>
    </source>
</reference>
<evidence type="ECO:0000256" key="1">
    <source>
        <dbReference type="PIRNR" id="PIRNR006615"/>
    </source>
</evidence>
<accession>A0ABS2P0F6</accession>
<gene>
    <name evidence="2" type="ORF">JOC95_002214</name>
</gene>
<keyword evidence="1 2" id="KW-0378">Hydrolase</keyword>
<dbReference type="RefSeq" id="WP_204415987.1">
    <property type="nucleotide sequence ID" value="NZ_JAFBED010000004.1"/>
</dbReference>
<dbReference type="EC" id="3.4.17.19" evidence="1"/>
<comment type="caution">
    <text evidence="2">The sequence shown here is derived from an EMBL/GenBank/DDBJ whole genome shotgun (WGS) entry which is preliminary data.</text>
</comment>
<keyword evidence="1" id="KW-0645">Protease</keyword>
<comment type="similarity">
    <text evidence="1">Belongs to the peptidase M32 family.</text>
</comment>
<dbReference type="PANTHER" id="PTHR34217:SF1">
    <property type="entry name" value="CARBOXYPEPTIDASE 1"/>
    <property type="match status" value="1"/>
</dbReference>
<organism evidence="2 3">
    <name type="scientific">Sutcliffiella tianshenii</name>
    <dbReference type="NCBI Taxonomy" id="1463404"/>
    <lineage>
        <taxon>Bacteria</taxon>
        <taxon>Bacillati</taxon>
        <taxon>Bacillota</taxon>
        <taxon>Bacilli</taxon>
        <taxon>Bacillales</taxon>
        <taxon>Bacillaceae</taxon>
        <taxon>Sutcliffiella</taxon>
    </lineage>
</organism>
<dbReference type="SUPFAM" id="SSF55486">
    <property type="entry name" value="Metalloproteases ('zincins'), catalytic domain"/>
    <property type="match status" value="1"/>
</dbReference>
<dbReference type="InterPro" id="IPR001333">
    <property type="entry name" value="Peptidase_M32_Taq"/>
</dbReference>
<name>A0ABS2P0F6_9BACI</name>
<keyword evidence="1" id="KW-0479">Metal-binding</keyword>
<dbReference type="EMBL" id="JAFBED010000004">
    <property type="protein sequence ID" value="MBM7620361.1"/>
    <property type="molecule type" value="Genomic_DNA"/>
</dbReference>
<keyword evidence="1" id="KW-0482">Metalloprotease</keyword>
<sequence length="512" mass="59262">MSTVPVLDEKVQLKVEQFKKLDEKLCHYSDVLGLLGWDSKTKAPKKGRALFAKAIGTLSTESFKLSISEEMGEVLEFLTADDVWAQLDEVTKACVKERKKNYEKSKTIPADEYQEYVILVNNANQAWEEARDKNDFASFAPVLEKVLAFKKKFAEYYGYEGHPYNALLNEYEPGLRVEKLDPLFKELREKSVDLLNRIKASNAQPREDIFAQEYDVEAQKKFNAYILPLIGFDMEGGRLDETVHPFAQSVNTGDVRITTRYQKDNVRSAIFGTIHEAGHGMYEQGVNTDYEGTVIRRGTSFGIHESQSRFLENMVGRSKEFWTYFYSDLQNHFPDQLNDVSLDDFYRATNRVDASLIRVEADELTYNLHIMIRYEIEKALFGGEIEVKDLPQVWNQKFEDYLGITPPTDTLGVLQDIHWSFGGFGYFPSYSLGNLYAAQILYTFLKEMPDFYDKIEQGDFMAIREWLKENIHQHGKLYSPNELIVKVTGEELDAKYLIRYLEEKYAEIYQLS</sequence>
<dbReference type="GO" id="GO:0004180">
    <property type="term" value="F:carboxypeptidase activity"/>
    <property type="evidence" value="ECO:0007669"/>
    <property type="project" value="UniProtKB-KW"/>
</dbReference>
<protein>
    <recommendedName>
        <fullName evidence="1">Metal-dependent carboxypeptidase</fullName>
        <ecNumber evidence="1">3.4.17.19</ecNumber>
    </recommendedName>
</protein>
<evidence type="ECO:0000313" key="2">
    <source>
        <dbReference type="EMBL" id="MBM7620361.1"/>
    </source>
</evidence>
<dbReference type="Gene3D" id="1.10.1370.30">
    <property type="match status" value="1"/>
</dbReference>
<dbReference type="CDD" id="cd06460">
    <property type="entry name" value="M32_Taq"/>
    <property type="match status" value="1"/>
</dbReference>
<comment type="catalytic activity">
    <reaction evidence="1">
        <text>Release of a C-terminal amino acid with broad specificity, except for -Pro.</text>
        <dbReference type="EC" id="3.4.17.19"/>
    </reaction>
</comment>
<dbReference type="PIRSF" id="PIRSF006615">
    <property type="entry name" value="Zn_crbxpep_Taq"/>
    <property type="match status" value="1"/>
</dbReference>
<dbReference type="PROSITE" id="PS52034">
    <property type="entry name" value="PEPTIDASE_M32"/>
    <property type="match status" value="1"/>
</dbReference>
<dbReference type="Proteomes" id="UP000737402">
    <property type="component" value="Unassembled WGS sequence"/>
</dbReference>
<dbReference type="PRINTS" id="PR00998">
    <property type="entry name" value="CRBOXYPTASET"/>
</dbReference>
<evidence type="ECO:0000313" key="3">
    <source>
        <dbReference type="Proteomes" id="UP000737402"/>
    </source>
</evidence>
<dbReference type="PANTHER" id="PTHR34217">
    <property type="entry name" value="METAL-DEPENDENT CARBOXYPEPTIDASE"/>
    <property type="match status" value="1"/>
</dbReference>